<dbReference type="Pfam" id="PF12802">
    <property type="entry name" value="MarR_2"/>
    <property type="match status" value="1"/>
</dbReference>
<sequence length="157" mass="17482">MTKLDNERRVLTSSLLHAGRQWRRVAEQAMAAQNISEALTAPLLWISRMGGGVKQVQLAAQIGIEGPSLVRLLDQLEKLGLVSRTVDPKDRRAKNLWLTPEGESLVSKVEVILVNLRSRLLADVPRADLEATIRVLSLFETIDCHSFAAQLESPRRP</sequence>
<evidence type="ECO:0000313" key="5">
    <source>
        <dbReference type="EMBL" id="WRQ86622.1"/>
    </source>
</evidence>
<dbReference type="RefSeq" id="WP_221033081.1">
    <property type="nucleotide sequence ID" value="NZ_CP139781.1"/>
</dbReference>
<dbReference type="PRINTS" id="PR00598">
    <property type="entry name" value="HTHMARR"/>
</dbReference>
<keyword evidence="3" id="KW-0804">Transcription</keyword>
<reference evidence="5 6" key="2">
    <citation type="submission" date="2023-12" db="EMBL/GenBank/DDBJ databases">
        <title>Description of an unclassified Opitutus bacterium of Verrucomicrobiota.</title>
        <authorList>
            <person name="Zhang D.-F."/>
        </authorList>
    </citation>
    <scope>NUCLEOTIDE SEQUENCE [LARGE SCALE GENOMIC DNA]</scope>
    <source>
        <strain evidence="5 6">WL0086</strain>
    </source>
</reference>
<evidence type="ECO:0000256" key="1">
    <source>
        <dbReference type="ARBA" id="ARBA00023015"/>
    </source>
</evidence>
<gene>
    <name evidence="5" type="ORF">K1X11_017560</name>
</gene>
<dbReference type="Gene3D" id="1.10.10.10">
    <property type="entry name" value="Winged helix-like DNA-binding domain superfamily/Winged helix DNA-binding domain"/>
    <property type="match status" value="1"/>
</dbReference>
<organism evidence="5 6">
    <name type="scientific">Actomonas aquatica</name>
    <dbReference type="NCBI Taxonomy" id="2866162"/>
    <lineage>
        <taxon>Bacteria</taxon>
        <taxon>Pseudomonadati</taxon>
        <taxon>Verrucomicrobiota</taxon>
        <taxon>Opitutia</taxon>
        <taxon>Opitutales</taxon>
        <taxon>Opitutaceae</taxon>
        <taxon>Actomonas</taxon>
    </lineage>
</organism>
<dbReference type="SUPFAM" id="SSF46785">
    <property type="entry name" value="Winged helix' DNA-binding domain"/>
    <property type="match status" value="1"/>
</dbReference>
<dbReference type="InterPro" id="IPR036390">
    <property type="entry name" value="WH_DNA-bd_sf"/>
</dbReference>
<keyword evidence="6" id="KW-1185">Reference proteome</keyword>
<evidence type="ECO:0000259" key="4">
    <source>
        <dbReference type="PROSITE" id="PS50995"/>
    </source>
</evidence>
<evidence type="ECO:0000256" key="3">
    <source>
        <dbReference type="ARBA" id="ARBA00023163"/>
    </source>
</evidence>
<dbReference type="PANTHER" id="PTHR33164">
    <property type="entry name" value="TRANSCRIPTIONAL REGULATOR, MARR FAMILY"/>
    <property type="match status" value="1"/>
</dbReference>
<dbReference type="Proteomes" id="UP000738431">
    <property type="component" value="Chromosome"/>
</dbReference>
<keyword evidence="1" id="KW-0805">Transcription regulation</keyword>
<accession>A0ABZ1C4H4</accession>
<feature type="domain" description="HTH marR-type" evidence="4">
    <location>
        <begin position="8"/>
        <end position="141"/>
    </location>
</feature>
<dbReference type="EMBL" id="CP139781">
    <property type="protein sequence ID" value="WRQ86622.1"/>
    <property type="molecule type" value="Genomic_DNA"/>
</dbReference>
<proteinExistence type="predicted"/>
<dbReference type="PANTHER" id="PTHR33164:SF64">
    <property type="entry name" value="TRANSCRIPTIONAL REGULATOR SLYA"/>
    <property type="match status" value="1"/>
</dbReference>
<dbReference type="InterPro" id="IPR036388">
    <property type="entry name" value="WH-like_DNA-bd_sf"/>
</dbReference>
<dbReference type="InterPro" id="IPR000835">
    <property type="entry name" value="HTH_MarR-typ"/>
</dbReference>
<dbReference type="InterPro" id="IPR023187">
    <property type="entry name" value="Tscrpt_reg_MarR-type_CS"/>
</dbReference>
<dbReference type="InterPro" id="IPR039422">
    <property type="entry name" value="MarR/SlyA-like"/>
</dbReference>
<dbReference type="PROSITE" id="PS50995">
    <property type="entry name" value="HTH_MARR_2"/>
    <property type="match status" value="1"/>
</dbReference>
<name>A0ABZ1C4H4_9BACT</name>
<dbReference type="SMART" id="SM00347">
    <property type="entry name" value="HTH_MARR"/>
    <property type="match status" value="1"/>
</dbReference>
<evidence type="ECO:0000313" key="6">
    <source>
        <dbReference type="Proteomes" id="UP000738431"/>
    </source>
</evidence>
<protein>
    <submittedName>
        <fullName evidence="5">MarR family transcriptional regulator</fullName>
    </submittedName>
</protein>
<keyword evidence="2" id="KW-0238">DNA-binding</keyword>
<evidence type="ECO:0000256" key="2">
    <source>
        <dbReference type="ARBA" id="ARBA00023125"/>
    </source>
</evidence>
<dbReference type="PROSITE" id="PS01117">
    <property type="entry name" value="HTH_MARR_1"/>
    <property type="match status" value="1"/>
</dbReference>
<reference evidence="5 6" key="1">
    <citation type="submission" date="2021-08" db="EMBL/GenBank/DDBJ databases">
        <authorList>
            <person name="Zhang D."/>
            <person name="Zhang A."/>
            <person name="Wang L."/>
        </authorList>
    </citation>
    <scope>NUCLEOTIDE SEQUENCE [LARGE SCALE GENOMIC DNA]</scope>
    <source>
        <strain evidence="5 6">WL0086</strain>
    </source>
</reference>